<feature type="transmembrane region" description="Helical" evidence="1">
    <location>
        <begin position="20"/>
        <end position="44"/>
    </location>
</feature>
<sequence>MAYATQLLIDHARKKDVLMVFILSEWLIIFIAFGFSLLEYFLFWRIPNISEHLNIQSSSPFLAPGVAFISSFFLTVIMFLGAVCLASMAGYLFADFSLVFSGILVSGILCIAYLFRQIFSSEMKGAESGESL</sequence>
<evidence type="ECO:0000313" key="3">
    <source>
        <dbReference type="Proteomes" id="UP000663722"/>
    </source>
</evidence>
<keyword evidence="3" id="KW-1185">Reference proteome</keyword>
<evidence type="ECO:0000256" key="1">
    <source>
        <dbReference type="SAM" id="Phobius"/>
    </source>
</evidence>
<dbReference type="KEGG" id="dmm:dnm_011720"/>
<accession>A0A975GKX4</accession>
<proteinExistence type="predicted"/>
<feature type="transmembrane region" description="Helical" evidence="1">
    <location>
        <begin position="65"/>
        <end position="90"/>
    </location>
</feature>
<name>A0A975GKX4_9BACT</name>
<reference evidence="2" key="1">
    <citation type="journal article" date="2021" name="Microb. Physiol.">
        <title>Proteogenomic Insights into the Physiology of Marine, Sulfate-Reducing, Filamentous Desulfonema limicola and Desulfonema magnum.</title>
        <authorList>
            <person name="Schnaars V."/>
            <person name="Wohlbrand L."/>
            <person name="Scheve S."/>
            <person name="Hinrichs C."/>
            <person name="Reinhardt R."/>
            <person name="Rabus R."/>
        </authorList>
    </citation>
    <scope>NUCLEOTIDE SEQUENCE</scope>
    <source>
        <strain evidence="2">4be13</strain>
    </source>
</reference>
<protein>
    <submittedName>
        <fullName evidence="2">Uncharacterized protein</fullName>
    </submittedName>
</protein>
<keyword evidence="1" id="KW-0472">Membrane</keyword>
<gene>
    <name evidence="2" type="ORF">dnm_011720</name>
</gene>
<dbReference type="RefSeq" id="WP_207681331.1">
    <property type="nucleotide sequence ID" value="NZ_CP061800.1"/>
</dbReference>
<keyword evidence="1" id="KW-0812">Transmembrane</keyword>
<dbReference type="EMBL" id="CP061800">
    <property type="protein sequence ID" value="QTA85167.1"/>
    <property type="molecule type" value="Genomic_DNA"/>
</dbReference>
<dbReference type="AlphaFoldDB" id="A0A975GKX4"/>
<dbReference type="Proteomes" id="UP000663722">
    <property type="component" value="Chromosome"/>
</dbReference>
<organism evidence="2 3">
    <name type="scientific">Desulfonema magnum</name>
    <dbReference type="NCBI Taxonomy" id="45655"/>
    <lineage>
        <taxon>Bacteria</taxon>
        <taxon>Pseudomonadati</taxon>
        <taxon>Thermodesulfobacteriota</taxon>
        <taxon>Desulfobacteria</taxon>
        <taxon>Desulfobacterales</taxon>
        <taxon>Desulfococcaceae</taxon>
        <taxon>Desulfonema</taxon>
    </lineage>
</organism>
<evidence type="ECO:0000313" key="2">
    <source>
        <dbReference type="EMBL" id="QTA85167.1"/>
    </source>
</evidence>
<keyword evidence="1" id="KW-1133">Transmembrane helix</keyword>
<feature type="transmembrane region" description="Helical" evidence="1">
    <location>
        <begin position="96"/>
        <end position="115"/>
    </location>
</feature>